<dbReference type="AlphaFoldDB" id="B0JX33"/>
<dbReference type="PaxDb" id="449447-MAE_50980"/>
<organism evidence="2 3">
    <name type="scientific">Microcystis aeruginosa (strain NIES-843 / IAM M-2473)</name>
    <dbReference type="NCBI Taxonomy" id="449447"/>
    <lineage>
        <taxon>Bacteria</taxon>
        <taxon>Bacillati</taxon>
        <taxon>Cyanobacteriota</taxon>
        <taxon>Cyanophyceae</taxon>
        <taxon>Oscillatoriophycideae</taxon>
        <taxon>Chroococcales</taxon>
        <taxon>Microcystaceae</taxon>
        <taxon>Microcystis</taxon>
    </lineage>
</organism>
<evidence type="ECO:0000313" key="2">
    <source>
        <dbReference type="EMBL" id="BAG04920.1"/>
    </source>
</evidence>
<dbReference type="EMBL" id="AP009552">
    <property type="protein sequence ID" value="BAG04920.1"/>
    <property type="molecule type" value="Genomic_DNA"/>
</dbReference>
<sequence length="227" mass="23799">MKTSTVIKKFSTAAAGAALSTCIIAAPKADAGVIFSPTSGIINSGGPGFGTLTETINQAGLSSNFVSGVTDFDTYLATNPLHTLTFPGYEWFSNYGTTSASVTYDLGSLTNIDRLALWNEETSGIGTLNLFHSSDGINFAPLALGLKPTDNPLANYPADVFSFASVNTRYIRFDMSDCPQPNPASFPSCAIGEVAFRKANVPEPASVLGLLAIGAWEHPNFAISINA</sequence>
<protein>
    <recommendedName>
        <fullName evidence="4">F5/8 type C domain-containing protein</fullName>
    </recommendedName>
</protein>
<keyword evidence="3" id="KW-1185">Reference proteome</keyword>
<dbReference type="HOGENOM" id="CLU_110618_0_0_3"/>
<accession>B0JX33</accession>
<dbReference type="eggNOG" id="ENOG5032TPP">
    <property type="taxonomic scope" value="Bacteria"/>
</dbReference>
<proteinExistence type="predicted"/>
<dbReference type="RefSeq" id="WP_012267523.1">
    <property type="nucleotide sequence ID" value="NC_010296.1"/>
</dbReference>
<keyword evidence="1" id="KW-0732">Signal</keyword>
<dbReference type="KEGG" id="mar:MAE_50980"/>
<gene>
    <name evidence="2" type="ordered locus">MAE_50980</name>
</gene>
<reference evidence="2 3" key="1">
    <citation type="journal article" date="2007" name="DNA Res.">
        <title>Complete genomic structure of the bloom-forming toxic cyanobacterium Microcystis aeruginosa NIES-843.</title>
        <authorList>
            <person name="Kaneko T."/>
            <person name="Nakajima N."/>
            <person name="Okamoto S."/>
            <person name="Suzuki I."/>
            <person name="Tanabe Y."/>
            <person name="Tamaoki M."/>
            <person name="Nakamura Y."/>
            <person name="Kasai F."/>
            <person name="Watanabe A."/>
            <person name="Kawashima K."/>
            <person name="Kishida Y."/>
            <person name="Ono A."/>
            <person name="Shimizu Y."/>
            <person name="Takahashi C."/>
            <person name="Minami C."/>
            <person name="Fujishiro T."/>
            <person name="Kohara M."/>
            <person name="Katoh M."/>
            <person name="Nakazaki N."/>
            <person name="Nakayama S."/>
            <person name="Yamada M."/>
            <person name="Tabata S."/>
            <person name="Watanabe M.M."/>
        </authorList>
    </citation>
    <scope>NUCLEOTIDE SEQUENCE [LARGE SCALE GENOMIC DNA]</scope>
    <source>
        <strain evidence="3">NIES-843 / IAM M-247</strain>
    </source>
</reference>
<dbReference type="Proteomes" id="UP000001510">
    <property type="component" value="Chromosome"/>
</dbReference>
<dbReference type="SUPFAM" id="SSF49785">
    <property type="entry name" value="Galactose-binding domain-like"/>
    <property type="match status" value="1"/>
</dbReference>
<dbReference type="EnsemblBacteria" id="BAG04920">
    <property type="protein sequence ID" value="BAG04920"/>
    <property type="gene ID" value="MAE_50980"/>
</dbReference>
<evidence type="ECO:0000256" key="1">
    <source>
        <dbReference type="SAM" id="SignalP"/>
    </source>
</evidence>
<dbReference type="STRING" id="449447.MAE_50980"/>
<dbReference type="BioCyc" id="MAER449447:MAE_RS22140-MONOMER"/>
<dbReference type="PATRIC" id="fig|449447.4.peg.4638"/>
<feature type="signal peptide" evidence="1">
    <location>
        <begin position="1"/>
        <end position="25"/>
    </location>
</feature>
<dbReference type="InterPro" id="IPR008979">
    <property type="entry name" value="Galactose-bd-like_sf"/>
</dbReference>
<evidence type="ECO:0000313" key="3">
    <source>
        <dbReference type="Proteomes" id="UP000001510"/>
    </source>
</evidence>
<evidence type="ECO:0008006" key="4">
    <source>
        <dbReference type="Google" id="ProtNLM"/>
    </source>
</evidence>
<name>B0JX33_MICAN</name>
<dbReference type="Gene3D" id="2.60.120.260">
    <property type="entry name" value="Galactose-binding domain-like"/>
    <property type="match status" value="1"/>
</dbReference>
<feature type="chain" id="PRO_5002748990" description="F5/8 type C domain-containing protein" evidence="1">
    <location>
        <begin position="26"/>
        <end position="227"/>
    </location>
</feature>